<name>A0ABN9ZV30_PIPNA</name>
<proteinExistence type="predicted"/>
<dbReference type="Proteomes" id="UP001314169">
    <property type="component" value="Chromosome 2"/>
</dbReference>
<organism evidence="1 2">
    <name type="scientific">Pipistrellus nathusii</name>
    <name type="common">Nathusius' pipistrelle</name>
    <dbReference type="NCBI Taxonomy" id="59473"/>
    <lineage>
        <taxon>Eukaryota</taxon>
        <taxon>Metazoa</taxon>
        <taxon>Chordata</taxon>
        <taxon>Craniata</taxon>
        <taxon>Vertebrata</taxon>
        <taxon>Euteleostomi</taxon>
        <taxon>Mammalia</taxon>
        <taxon>Eutheria</taxon>
        <taxon>Laurasiatheria</taxon>
        <taxon>Chiroptera</taxon>
        <taxon>Yangochiroptera</taxon>
        <taxon>Vespertilionidae</taxon>
        <taxon>Pipistrellus</taxon>
    </lineage>
</organism>
<gene>
    <name evidence="1" type="ORF">MPIPNATIZW_LOCUS8867</name>
</gene>
<accession>A0ABN9ZV30</accession>
<keyword evidence="2" id="KW-1185">Reference proteome</keyword>
<dbReference type="EMBL" id="OY882859">
    <property type="protein sequence ID" value="CAK6440561.1"/>
    <property type="molecule type" value="Genomic_DNA"/>
</dbReference>
<sequence length="219" mass="24455">MCAQKPVGSATAHTETCAFSLQTQDGGHLTPALLVQRQETPSSRCRHRWPRTSQGQTEVETTAAKQKPFVTSSLQSPGCSQLRPDPVPSFCPFVISNAHLFPLIKGIIIYNFLLKNQLCILSIADRNSQLVTWLEKIDRNSSLWKEKKRLSKIIYRCKKPCCRTFSNYEDSQQCSKIKDSSKIIALGFQTQMPPLSATPRVLAHVTECVCTHSEGVTGF</sequence>
<reference evidence="1" key="1">
    <citation type="submission" date="2023-12" db="EMBL/GenBank/DDBJ databases">
        <authorList>
            <person name="Brown T."/>
        </authorList>
    </citation>
    <scope>NUCLEOTIDE SEQUENCE</scope>
</reference>
<evidence type="ECO:0000313" key="1">
    <source>
        <dbReference type="EMBL" id="CAK6440561.1"/>
    </source>
</evidence>
<evidence type="ECO:0000313" key="2">
    <source>
        <dbReference type="Proteomes" id="UP001314169"/>
    </source>
</evidence>
<protein>
    <submittedName>
        <fullName evidence="1">Uncharacterized protein</fullName>
    </submittedName>
</protein>